<dbReference type="Pfam" id="PF00652">
    <property type="entry name" value="Ricin_B_lectin"/>
    <property type="match status" value="1"/>
</dbReference>
<sequence>MWKMQGVVNVNGTFYISAACPGSFDNGYRESACVHKGSPGGSTSVLTAVPDMTQNLDWDSSTGRIRGVNEVGQLDRALPQRLVFDFAPTARSITTVRFKNVNSGMCLTPYGGSLNNGANIVQWACNGSSPQNWYWNGNEIRNFSSNRCLTVYGGSISDGAVMNQWDCNGSAAQHWDLSPGTAGGAIMINGGSGRCLTIYGGSVTQGADAVQWTCQADSTKHNWVGYTIP</sequence>
<protein>
    <recommendedName>
        <fullName evidence="1">Ricin B lectin domain-containing protein</fullName>
    </recommendedName>
</protein>
<name>A0ABP9DBZ0_9ACTN</name>
<dbReference type="PROSITE" id="PS51257">
    <property type="entry name" value="PROKAR_LIPOPROTEIN"/>
    <property type="match status" value="1"/>
</dbReference>
<accession>A0ABP9DBZ0</accession>
<dbReference type="CDD" id="cd00161">
    <property type="entry name" value="beta-trefoil_Ricin-like"/>
    <property type="match status" value="1"/>
</dbReference>
<reference evidence="3" key="1">
    <citation type="journal article" date="2019" name="Int. J. Syst. Evol. Microbiol.">
        <title>The Global Catalogue of Microorganisms (GCM) 10K type strain sequencing project: providing services to taxonomists for standard genome sequencing and annotation.</title>
        <authorList>
            <consortium name="The Broad Institute Genomics Platform"/>
            <consortium name="The Broad Institute Genome Sequencing Center for Infectious Disease"/>
            <person name="Wu L."/>
            <person name="Ma J."/>
        </authorList>
    </citation>
    <scope>NUCLEOTIDE SEQUENCE [LARGE SCALE GENOMIC DNA]</scope>
    <source>
        <strain evidence="3">JCM 13006</strain>
    </source>
</reference>
<dbReference type="InterPro" id="IPR035992">
    <property type="entry name" value="Ricin_B-like_lectins"/>
</dbReference>
<evidence type="ECO:0000313" key="3">
    <source>
        <dbReference type="Proteomes" id="UP001501752"/>
    </source>
</evidence>
<evidence type="ECO:0000313" key="2">
    <source>
        <dbReference type="EMBL" id="GAA4830120.1"/>
    </source>
</evidence>
<dbReference type="Proteomes" id="UP001501752">
    <property type="component" value="Unassembled WGS sequence"/>
</dbReference>
<proteinExistence type="predicted"/>
<dbReference type="Gene3D" id="2.80.10.50">
    <property type="match status" value="2"/>
</dbReference>
<evidence type="ECO:0000259" key="1">
    <source>
        <dbReference type="SMART" id="SM00458"/>
    </source>
</evidence>
<dbReference type="EMBL" id="BAABIS010000001">
    <property type="protein sequence ID" value="GAA4830120.1"/>
    <property type="molecule type" value="Genomic_DNA"/>
</dbReference>
<feature type="domain" description="Ricin B lectin" evidence="1">
    <location>
        <begin position="94"/>
        <end position="226"/>
    </location>
</feature>
<keyword evidence="3" id="KW-1185">Reference proteome</keyword>
<gene>
    <name evidence="2" type="ORF">GCM10023235_00050</name>
</gene>
<dbReference type="InterPro" id="IPR000772">
    <property type="entry name" value="Ricin_B_lectin"/>
</dbReference>
<dbReference type="SUPFAM" id="SSF50370">
    <property type="entry name" value="Ricin B-like lectins"/>
    <property type="match status" value="1"/>
</dbReference>
<comment type="caution">
    <text evidence="2">The sequence shown here is derived from an EMBL/GenBank/DDBJ whole genome shotgun (WGS) entry which is preliminary data.</text>
</comment>
<organism evidence="2 3">
    <name type="scientific">Kitasatospora terrestris</name>
    <dbReference type="NCBI Taxonomy" id="258051"/>
    <lineage>
        <taxon>Bacteria</taxon>
        <taxon>Bacillati</taxon>
        <taxon>Actinomycetota</taxon>
        <taxon>Actinomycetes</taxon>
        <taxon>Kitasatosporales</taxon>
        <taxon>Streptomycetaceae</taxon>
        <taxon>Kitasatospora</taxon>
    </lineage>
</organism>
<dbReference type="PROSITE" id="PS50231">
    <property type="entry name" value="RICIN_B_LECTIN"/>
    <property type="match status" value="1"/>
</dbReference>
<dbReference type="SMART" id="SM00458">
    <property type="entry name" value="RICIN"/>
    <property type="match status" value="1"/>
</dbReference>